<evidence type="ECO:0000313" key="3">
    <source>
        <dbReference type="Proteomes" id="UP000322553"/>
    </source>
</evidence>
<dbReference type="GO" id="GO:0016874">
    <property type="term" value="F:ligase activity"/>
    <property type="evidence" value="ECO:0007669"/>
    <property type="project" value="UniProtKB-KW"/>
</dbReference>
<dbReference type="Pfam" id="PF00501">
    <property type="entry name" value="AMP-binding"/>
    <property type="match status" value="1"/>
</dbReference>
<keyword evidence="1 2" id="KW-0436">Ligase</keyword>
<dbReference type="STRING" id="657387.BH688_00835"/>
<dbReference type="InterPro" id="IPR045851">
    <property type="entry name" value="AMP-bd_C_sf"/>
</dbReference>
<dbReference type="AlphaFoldDB" id="A0A1S1NZK8"/>
<dbReference type="Proteomes" id="UP000322553">
    <property type="component" value="Chromosome"/>
</dbReference>
<dbReference type="RefSeq" id="WP_070976040.1">
    <property type="nucleotide sequence ID" value="NZ_CP043420.1"/>
</dbReference>
<keyword evidence="3" id="KW-1185">Reference proteome</keyword>
<gene>
    <name evidence="2" type="ORF">FY550_04585</name>
</gene>
<dbReference type="InterPro" id="IPR050237">
    <property type="entry name" value="ATP-dep_AMP-bd_enzyme"/>
</dbReference>
<dbReference type="Gene3D" id="3.30.300.30">
    <property type="match status" value="1"/>
</dbReference>
<dbReference type="PANTHER" id="PTHR43767">
    <property type="entry name" value="LONG-CHAIN-FATTY-ACID--COA LIGASE"/>
    <property type="match status" value="1"/>
</dbReference>
<dbReference type="EMBL" id="CP043420">
    <property type="protein sequence ID" value="QEL10487.1"/>
    <property type="molecule type" value="Genomic_DNA"/>
</dbReference>
<dbReference type="PROSITE" id="PS00455">
    <property type="entry name" value="AMP_BINDING"/>
    <property type="match status" value="1"/>
</dbReference>
<dbReference type="SUPFAM" id="SSF56801">
    <property type="entry name" value="Acetyl-CoA synthetase-like"/>
    <property type="match status" value="1"/>
</dbReference>
<protein>
    <submittedName>
        <fullName evidence="2">Long-chain fatty acid--CoA ligase</fullName>
    </submittedName>
</protein>
<proteinExistence type="predicted"/>
<dbReference type="OrthoDB" id="9803968at2"/>
<dbReference type="Pfam" id="PF23562">
    <property type="entry name" value="AMP-binding_C_3"/>
    <property type="match status" value="1"/>
</dbReference>
<dbReference type="PANTHER" id="PTHR43767:SF8">
    <property type="entry name" value="LONG-CHAIN-FATTY-ACID--COA LIGASE"/>
    <property type="match status" value="1"/>
</dbReference>
<evidence type="ECO:0000256" key="1">
    <source>
        <dbReference type="ARBA" id="ARBA00022598"/>
    </source>
</evidence>
<accession>A0A1S1NZK8</accession>
<dbReference type="InterPro" id="IPR042099">
    <property type="entry name" value="ANL_N_sf"/>
</dbReference>
<name>A0A1S1NZK8_9GAMM</name>
<dbReference type="KEGG" id="kuy:FY550_04585"/>
<organism evidence="2 3">
    <name type="scientific">Kushneria phosphatilytica</name>
    <dbReference type="NCBI Taxonomy" id="657387"/>
    <lineage>
        <taxon>Bacteria</taxon>
        <taxon>Pseudomonadati</taxon>
        <taxon>Pseudomonadota</taxon>
        <taxon>Gammaproteobacteria</taxon>
        <taxon>Oceanospirillales</taxon>
        <taxon>Halomonadaceae</taxon>
        <taxon>Kushneria</taxon>
    </lineage>
</organism>
<dbReference type="InterPro" id="IPR000873">
    <property type="entry name" value="AMP-dep_synth/lig_dom"/>
</dbReference>
<reference evidence="2 3" key="1">
    <citation type="submission" date="2019-08" db="EMBL/GenBank/DDBJ databases">
        <title>Complete genome sequence of Kushneria sp. YCWA18, a halophilic phosphate-solubilizing bacterium isolated from Daqiao saltern in China.</title>
        <authorList>
            <person name="Du G.-X."/>
            <person name="Qu L.-Y."/>
        </authorList>
    </citation>
    <scope>NUCLEOTIDE SEQUENCE [LARGE SCALE GENOMIC DNA]</scope>
    <source>
        <strain evidence="2 3">YCWA18</strain>
    </source>
</reference>
<dbReference type="InterPro" id="IPR020845">
    <property type="entry name" value="AMP-binding_CS"/>
</dbReference>
<sequence>MLPERSGIERLRHTLACWAQEPQRLALLGDRNTLTYSELLAAIEARESWLRQHAIRVAALALDNGPDALIWDLALLLSGIPVVTLAPFFSAEQRRHCLDSCAVDCLIGDGVPSFELSAAGFHHDRGAWWRTPAGEVSLPKGTAKVTYTSGTTGRPRGVCLVAEQLLKVAGALEGATREAASKRHLVLMPLGVLLENLGAYAALLSGAEVILPGSTTLGLKGATGVEWPRLLQVVHRTRPESLILVPQLLGGVLTAMEQGLIDARTFRFMAVGGAPVAESLLERAKALALPLYQGYGLSECASVICLNVPGANRPGSVGRPLPHIRLRLSASGEVEVAGSQFAGYLGEAPMTDEWLKTGDLGAFDDEGYLFLHGRLKHQFITGFGRNVDPGWIEAELTQGGPIAQAYVQGEGASHNAALIVPATAECSDSEIAATIAATNHRLPDYARVGVWHRLDEPFTPTNGLLTATGRLRRAAIQARYDGLIISLLQSSEVVS</sequence>
<dbReference type="Gene3D" id="3.40.50.12780">
    <property type="entry name" value="N-terminal domain of ligase-like"/>
    <property type="match status" value="1"/>
</dbReference>
<evidence type="ECO:0000313" key="2">
    <source>
        <dbReference type="EMBL" id="QEL10487.1"/>
    </source>
</evidence>